<protein>
    <submittedName>
        <fullName evidence="1">Uncharacterized protein</fullName>
    </submittedName>
</protein>
<comment type="caution">
    <text evidence="1">The sequence shown here is derived from an EMBL/GenBank/DDBJ whole genome shotgun (WGS) entry which is preliminary data.</text>
</comment>
<name>A0A0F9BM03_9ZZZZ</name>
<dbReference type="EMBL" id="LAZR01040275">
    <property type="protein sequence ID" value="KKL14897.1"/>
    <property type="molecule type" value="Genomic_DNA"/>
</dbReference>
<evidence type="ECO:0000313" key="1">
    <source>
        <dbReference type="EMBL" id="KKL14897.1"/>
    </source>
</evidence>
<gene>
    <name evidence="1" type="ORF">LCGC14_2511060</name>
</gene>
<organism evidence="1">
    <name type="scientific">marine sediment metagenome</name>
    <dbReference type="NCBI Taxonomy" id="412755"/>
    <lineage>
        <taxon>unclassified sequences</taxon>
        <taxon>metagenomes</taxon>
        <taxon>ecological metagenomes</taxon>
    </lineage>
</organism>
<reference evidence="1" key="1">
    <citation type="journal article" date="2015" name="Nature">
        <title>Complex archaea that bridge the gap between prokaryotes and eukaryotes.</title>
        <authorList>
            <person name="Spang A."/>
            <person name="Saw J.H."/>
            <person name="Jorgensen S.L."/>
            <person name="Zaremba-Niedzwiedzka K."/>
            <person name="Martijn J."/>
            <person name="Lind A.E."/>
            <person name="van Eijk R."/>
            <person name="Schleper C."/>
            <person name="Guy L."/>
            <person name="Ettema T.J."/>
        </authorList>
    </citation>
    <scope>NUCLEOTIDE SEQUENCE</scope>
</reference>
<dbReference type="AlphaFoldDB" id="A0A0F9BM03"/>
<proteinExistence type="predicted"/>
<accession>A0A0F9BM03</accession>
<sequence length="59" mass="6875">MDKELEIRTQYLIASSLSKHSKSAEYCQGFDDGAEWMTEYIKELLSCRQILQQQKSDAE</sequence>